<gene>
    <name evidence="4" type="ORF">ID09_11305</name>
</gene>
<dbReference type="EMBL" id="CP008921">
    <property type="protein sequence ID" value="AIG44571.1"/>
    <property type="molecule type" value="Genomic_DNA"/>
</dbReference>
<protein>
    <submittedName>
        <fullName evidence="4">DNA mismatch repair protein MutT</fullName>
    </submittedName>
</protein>
<dbReference type="Gene3D" id="3.90.79.10">
    <property type="entry name" value="Nucleoside Triphosphate Pyrophosphohydrolase"/>
    <property type="match status" value="1"/>
</dbReference>
<dbReference type="PANTHER" id="PTHR43046">
    <property type="entry name" value="GDP-MANNOSE MANNOSYL HYDROLASE"/>
    <property type="match status" value="1"/>
</dbReference>
<dbReference type="InterPro" id="IPR000086">
    <property type="entry name" value="NUDIX_hydrolase_dom"/>
</dbReference>
<dbReference type="Proteomes" id="UP000028185">
    <property type="component" value="Chromosome"/>
</dbReference>
<evidence type="ECO:0000256" key="2">
    <source>
        <dbReference type="ARBA" id="ARBA00022801"/>
    </source>
</evidence>
<dbReference type="PRINTS" id="PR00502">
    <property type="entry name" value="NUDIXFAMILY"/>
</dbReference>
<dbReference type="PATRIC" id="fig|1214179.4.peg.2254"/>
<evidence type="ECO:0000313" key="4">
    <source>
        <dbReference type="EMBL" id="AIG44571.1"/>
    </source>
</evidence>
<dbReference type="Pfam" id="PF00293">
    <property type="entry name" value="NUDIX"/>
    <property type="match status" value="1"/>
</dbReference>
<accession>A0A075SMB9</accession>
<dbReference type="SUPFAM" id="SSF55811">
    <property type="entry name" value="Nudix"/>
    <property type="match status" value="1"/>
</dbReference>
<dbReference type="InterPro" id="IPR015797">
    <property type="entry name" value="NUDIX_hydrolase-like_dom_sf"/>
</dbReference>
<reference evidence="4 5" key="1">
    <citation type="journal article" date="2014" name="Genome Announc.">
        <title>Whole-Genome Sequence of Streptococcus suis Serotype 4 Reference Strain 6407.</title>
        <authorList>
            <person name="Wang K."/>
            <person name="Chen J."/>
            <person name="Yao H."/>
            <person name="Lu C."/>
        </authorList>
    </citation>
    <scope>NUCLEOTIDE SEQUENCE [LARGE SCALE GENOMIC DNA]</scope>
    <source>
        <strain evidence="4">6407</strain>
    </source>
</reference>
<dbReference type="PANTHER" id="PTHR43046:SF2">
    <property type="entry name" value="8-OXO-DGTP DIPHOSPHATASE-RELATED"/>
    <property type="match status" value="1"/>
</dbReference>
<feature type="domain" description="Nudix hydrolase" evidence="3">
    <location>
        <begin position="2"/>
        <end position="140"/>
    </location>
</feature>
<name>A0A075SMB9_STRSU</name>
<proteinExistence type="predicted"/>
<sequence length="147" mass="17101">MPVKLIAHVLLTVADSHLIIQRSQIKRGKPNVFPQYWDIPGGRVEENELPRDAAVRECFEETGISIEKENLTIIHEDSQFDEEKQTVFTRLVYEGTLTEQVKTILLDPEEHTDFLWLALSDKNKKNLVPYLDEILEKRRINGFQNQS</sequence>
<dbReference type="InterPro" id="IPR020476">
    <property type="entry name" value="Nudix_hydrolase"/>
</dbReference>
<organism evidence="4 5">
    <name type="scientific">Streptococcus suis 6407</name>
    <dbReference type="NCBI Taxonomy" id="1214179"/>
    <lineage>
        <taxon>Bacteria</taxon>
        <taxon>Bacillati</taxon>
        <taxon>Bacillota</taxon>
        <taxon>Bacilli</taxon>
        <taxon>Lactobacillales</taxon>
        <taxon>Streptococcaceae</taxon>
        <taxon>Streptococcus</taxon>
    </lineage>
</organism>
<evidence type="ECO:0000256" key="1">
    <source>
        <dbReference type="ARBA" id="ARBA00001946"/>
    </source>
</evidence>
<dbReference type="GO" id="GO:0016787">
    <property type="term" value="F:hydrolase activity"/>
    <property type="evidence" value="ECO:0007669"/>
    <property type="project" value="UniProtKB-KW"/>
</dbReference>
<dbReference type="PROSITE" id="PS51462">
    <property type="entry name" value="NUDIX"/>
    <property type="match status" value="1"/>
</dbReference>
<keyword evidence="2" id="KW-0378">Hydrolase</keyword>
<evidence type="ECO:0000259" key="3">
    <source>
        <dbReference type="PROSITE" id="PS51462"/>
    </source>
</evidence>
<comment type="cofactor">
    <cofactor evidence="1">
        <name>Mg(2+)</name>
        <dbReference type="ChEBI" id="CHEBI:18420"/>
    </cofactor>
</comment>
<dbReference type="AlphaFoldDB" id="A0A075SMB9"/>
<dbReference type="HOGENOM" id="CLU_037162_29_0_9"/>
<dbReference type="CDD" id="cd02883">
    <property type="entry name" value="NUDIX_Hydrolase"/>
    <property type="match status" value="1"/>
</dbReference>
<evidence type="ECO:0000313" key="5">
    <source>
        <dbReference type="Proteomes" id="UP000028185"/>
    </source>
</evidence>
<dbReference type="RefSeq" id="WP_024381279.1">
    <property type="nucleotide sequence ID" value="NZ_ALLE01000028.1"/>
</dbReference>